<keyword evidence="6" id="KW-0378">Hydrolase</keyword>
<dbReference type="CDD" id="cd17266">
    <property type="entry name" value="RMtype1_S_Sau1132ORF3780P-TRD2-CR2_like"/>
    <property type="match status" value="1"/>
</dbReference>
<dbReference type="SUPFAM" id="SSF116734">
    <property type="entry name" value="DNA methylase specificity domain"/>
    <property type="match status" value="2"/>
</dbReference>
<evidence type="ECO:0000256" key="4">
    <source>
        <dbReference type="SAM" id="MobiDB-lite"/>
    </source>
</evidence>
<organism evidence="6 7">
    <name type="scientific">Variovorax beijingensis</name>
    <dbReference type="NCBI Taxonomy" id="2496117"/>
    <lineage>
        <taxon>Bacteria</taxon>
        <taxon>Pseudomonadati</taxon>
        <taxon>Pseudomonadota</taxon>
        <taxon>Betaproteobacteria</taxon>
        <taxon>Burkholderiales</taxon>
        <taxon>Comamonadaceae</taxon>
        <taxon>Variovorax</taxon>
    </lineage>
</organism>
<feature type="region of interest" description="Disordered" evidence="4">
    <location>
        <begin position="1"/>
        <end position="97"/>
    </location>
</feature>
<dbReference type="EMBL" id="RQXU01000038">
    <property type="protein sequence ID" value="RRH80490.1"/>
    <property type="molecule type" value="Genomic_DNA"/>
</dbReference>
<dbReference type="Pfam" id="PF01420">
    <property type="entry name" value="Methylase_S"/>
    <property type="match status" value="2"/>
</dbReference>
<protein>
    <submittedName>
        <fullName evidence="6">Restriction endonuclease subunit S</fullName>
    </submittedName>
</protein>
<proteinExistence type="inferred from homology"/>
<keyword evidence="3" id="KW-0238">DNA-binding</keyword>
<dbReference type="PANTHER" id="PTHR30408:SF12">
    <property type="entry name" value="TYPE I RESTRICTION ENZYME MJAVIII SPECIFICITY SUBUNIT"/>
    <property type="match status" value="1"/>
</dbReference>
<evidence type="ECO:0000313" key="7">
    <source>
        <dbReference type="Proteomes" id="UP000271590"/>
    </source>
</evidence>
<dbReference type="GO" id="GO:0004519">
    <property type="term" value="F:endonuclease activity"/>
    <property type="evidence" value="ECO:0007669"/>
    <property type="project" value="UniProtKB-KW"/>
</dbReference>
<dbReference type="GO" id="GO:0009307">
    <property type="term" value="P:DNA restriction-modification system"/>
    <property type="evidence" value="ECO:0007669"/>
    <property type="project" value="UniProtKB-KW"/>
</dbReference>
<keyword evidence="6" id="KW-0255">Endonuclease</keyword>
<dbReference type="PANTHER" id="PTHR30408">
    <property type="entry name" value="TYPE-1 RESTRICTION ENZYME ECOKI SPECIFICITY PROTEIN"/>
    <property type="match status" value="1"/>
</dbReference>
<feature type="domain" description="Type I restriction modification DNA specificity" evidence="5">
    <location>
        <begin position="159"/>
        <end position="298"/>
    </location>
</feature>
<feature type="domain" description="Type I restriction modification DNA specificity" evidence="5">
    <location>
        <begin position="334"/>
        <end position="503"/>
    </location>
</feature>
<evidence type="ECO:0000256" key="1">
    <source>
        <dbReference type="ARBA" id="ARBA00010923"/>
    </source>
</evidence>
<dbReference type="InterPro" id="IPR052021">
    <property type="entry name" value="Type-I_RS_S_subunit"/>
</dbReference>
<feature type="compositionally biased region" description="Pro residues" evidence="4">
    <location>
        <begin position="32"/>
        <end position="42"/>
    </location>
</feature>
<dbReference type="GO" id="GO:0003677">
    <property type="term" value="F:DNA binding"/>
    <property type="evidence" value="ECO:0007669"/>
    <property type="project" value="UniProtKB-KW"/>
</dbReference>
<name>A0A3P3E1X8_9BURK</name>
<keyword evidence="2" id="KW-0680">Restriction system</keyword>
<dbReference type="InterPro" id="IPR000055">
    <property type="entry name" value="Restrct_endonuc_typeI_TRD"/>
</dbReference>
<evidence type="ECO:0000256" key="3">
    <source>
        <dbReference type="ARBA" id="ARBA00023125"/>
    </source>
</evidence>
<keyword evidence="6" id="KW-0540">Nuclease</keyword>
<accession>A0A3P3E1X8</accession>
<feature type="compositionally biased region" description="Basic residues" evidence="4">
    <location>
        <begin position="71"/>
        <end position="87"/>
    </location>
</feature>
<dbReference type="Proteomes" id="UP000271590">
    <property type="component" value="Unassembled WGS sequence"/>
</dbReference>
<dbReference type="Gene3D" id="3.90.220.20">
    <property type="entry name" value="DNA methylase specificity domains"/>
    <property type="match status" value="2"/>
</dbReference>
<evidence type="ECO:0000256" key="2">
    <source>
        <dbReference type="ARBA" id="ARBA00022747"/>
    </source>
</evidence>
<comment type="similarity">
    <text evidence="1">Belongs to the type-I restriction system S methylase family.</text>
</comment>
<reference evidence="6 7" key="1">
    <citation type="submission" date="2018-11" db="EMBL/GenBank/DDBJ databases">
        <title>The genome of Variovorax sp T529.</title>
        <authorList>
            <person name="Gao J."/>
        </authorList>
    </citation>
    <scope>NUCLEOTIDE SEQUENCE [LARGE SCALE GENOMIC DNA]</scope>
    <source>
        <strain evidence="6 7">T529</strain>
    </source>
</reference>
<evidence type="ECO:0000313" key="6">
    <source>
        <dbReference type="EMBL" id="RRH80490.1"/>
    </source>
</evidence>
<dbReference type="AlphaFoldDB" id="A0A3P3E1X8"/>
<dbReference type="Gene3D" id="1.10.287.1120">
    <property type="entry name" value="Bipartite methylase S protein"/>
    <property type="match status" value="1"/>
</dbReference>
<feature type="compositionally biased region" description="Basic and acidic residues" evidence="4">
    <location>
        <begin position="48"/>
        <end position="64"/>
    </location>
</feature>
<dbReference type="CDD" id="cd17294">
    <property type="entry name" value="RMtype1_S_MmaC7ORF19P_TRD1-CR1_like"/>
    <property type="match status" value="1"/>
</dbReference>
<sequence length="528" mass="56459">MRPPAALPAGVGQGLHLRRPAVSRDDQRHAPPGGPGLLPPNPALLRAHRPEARRGAAPRHRTDEPVPGLLRQRRERRRRQPAGRHHPQPAEGRTAGGVRDLWHEQPAVRSEIPAVSAGSGGIAAGVGGDVEGGGAVTQLVEVPQQDAFQQTEIGSIPADWSVQPLGSVATAVASGRSGSGSAQGGFPVHGSTGVIGYTEFPEYSGDAILVARVGANAGKLSFVSGRYGITDNTIQVRIGGGAVAAFVYRQLEAKRLNRFVFGSGQPLITGSQLKSLPLAFPSFEEQREIGTTLNDVDALLAGLDRLIAKKRDLKHAAMQQLLTGRTRLPGFEGKWKIKRIGDLTDCTAGGTPSTGVSEYWGGSIRWMNSGEIHLKRVQEVEGRITEAGLHSSSAKLIPPKCVLVGLAGQGRTRGTVAMNLVELCTNQSIAAIFPSFEFVSDYLYYNLDFRYEELREMSTGGGGRGGLNLTIIKAIPIPLPSLEEQTAIASALSDADDELTTLEMRRDKTRALKQAMMHELLTGRIRLI</sequence>
<evidence type="ECO:0000259" key="5">
    <source>
        <dbReference type="Pfam" id="PF01420"/>
    </source>
</evidence>
<gene>
    <name evidence="6" type="ORF">EH244_30565</name>
</gene>
<comment type="caution">
    <text evidence="6">The sequence shown here is derived from an EMBL/GenBank/DDBJ whole genome shotgun (WGS) entry which is preliminary data.</text>
</comment>
<dbReference type="InterPro" id="IPR044946">
    <property type="entry name" value="Restrct_endonuc_typeI_TRD_sf"/>
</dbReference>